<dbReference type="EMBL" id="FNDU01000001">
    <property type="protein sequence ID" value="SDH46786.1"/>
    <property type="molecule type" value="Genomic_DNA"/>
</dbReference>
<keyword evidence="2" id="KW-1185">Reference proteome</keyword>
<accession>A0A1G8CMZ0</accession>
<protein>
    <submittedName>
        <fullName evidence="1">Uncharacterized protein</fullName>
    </submittedName>
</protein>
<organism evidence="1 2">
    <name type="scientific">Alteribacillus bidgolensis</name>
    <dbReference type="NCBI Taxonomy" id="930129"/>
    <lineage>
        <taxon>Bacteria</taxon>
        <taxon>Bacillati</taxon>
        <taxon>Bacillota</taxon>
        <taxon>Bacilli</taxon>
        <taxon>Bacillales</taxon>
        <taxon>Bacillaceae</taxon>
        <taxon>Alteribacillus</taxon>
    </lineage>
</organism>
<evidence type="ECO:0000313" key="2">
    <source>
        <dbReference type="Proteomes" id="UP000199017"/>
    </source>
</evidence>
<dbReference type="STRING" id="930129.SAMN05216352_101382"/>
<dbReference type="Proteomes" id="UP000199017">
    <property type="component" value="Unassembled WGS sequence"/>
</dbReference>
<sequence length="40" mass="4434">MNTMMPFLEEMLSLYGMVVIGYIAGKKAVLNAHADHILPN</sequence>
<reference evidence="1 2" key="1">
    <citation type="submission" date="2016-10" db="EMBL/GenBank/DDBJ databases">
        <authorList>
            <person name="de Groot N.N."/>
        </authorList>
    </citation>
    <scope>NUCLEOTIDE SEQUENCE [LARGE SCALE GENOMIC DNA]</scope>
    <source>
        <strain evidence="2">P4B,CCM 7963,CECT 7998,DSM 25260,IBRC-M 10614,KCTC 13821</strain>
    </source>
</reference>
<proteinExistence type="predicted"/>
<gene>
    <name evidence="1" type="ORF">SAMN05216352_101382</name>
</gene>
<evidence type="ECO:0000313" key="1">
    <source>
        <dbReference type="EMBL" id="SDH46786.1"/>
    </source>
</evidence>
<dbReference type="RefSeq" id="WP_281259144.1">
    <property type="nucleotide sequence ID" value="NZ_FNDU01000001.1"/>
</dbReference>
<name>A0A1G8CMZ0_9BACI</name>
<dbReference type="AlphaFoldDB" id="A0A1G8CMZ0"/>